<evidence type="ECO:0000313" key="6">
    <source>
        <dbReference type="Proteomes" id="UP000517765"/>
    </source>
</evidence>
<name>A0A5P0YRA0_9ACTN</name>
<dbReference type="InterPro" id="IPR001711">
    <property type="entry name" value="PLipase_C_Pinositol-sp_Y"/>
</dbReference>
<dbReference type="Proteomes" id="UP000517765">
    <property type="component" value="Unassembled WGS sequence"/>
</dbReference>
<dbReference type="RefSeq" id="WP_143648317.1">
    <property type="nucleotide sequence ID" value="NZ_JABJXA010000057.1"/>
</dbReference>
<keyword evidence="5" id="KW-1185">Reference proteome</keyword>
<dbReference type="PANTHER" id="PTHR33747:SF1">
    <property type="entry name" value="ADENYLATE CYCLASE-ASSOCIATED CAP C-TERMINAL DOMAIN-CONTAINING PROTEIN"/>
    <property type="match status" value="1"/>
</dbReference>
<dbReference type="Gene3D" id="3.10.450.50">
    <property type="match status" value="1"/>
</dbReference>
<evidence type="ECO:0000259" key="2">
    <source>
        <dbReference type="PROSITE" id="PS50008"/>
    </source>
</evidence>
<dbReference type="PANTHER" id="PTHR33747">
    <property type="entry name" value="UPF0225 PROTEIN SCO1677"/>
    <property type="match status" value="1"/>
</dbReference>
<accession>A0A5P0YRA0</accession>
<reference evidence="3" key="3">
    <citation type="journal article" name="Syst. Appl. Microbiol.">
        <title>Streptomyces alkaliterrae sp. nov., isolated from an alkaline soil, and emended descriptions of Streptomyces alkaliphilus, Streptomyces calidiresistens and Streptomyces durbertensis.</title>
        <authorList>
            <person name="Swiecimska M."/>
            <person name="Golinska P."/>
            <person name="Nouioui I."/>
            <person name="Wypij M."/>
            <person name="Rai M."/>
            <person name="Sangal V."/>
            <person name="Goodfellow M."/>
        </authorList>
    </citation>
    <scope>NUCLEOTIDE SEQUENCE</scope>
    <source>
        <strain evidence="3">OF8</strain>
    </source>
</reference>
<dbReference type="InterPro" id="IPR048469">
    <property type="entry name" value="YchJ-like_M"/>
</dbReference>
<dbReference type="GO" id="GO:0035556">
    <property type="term" value="P:intracellular signal transduction"/>
    <property type="evidence" value="ECO:0007669"/>
    <property type="project" value="InterPro"/>
</dbReference>
<evidence type="ECO:0000256" key="1">
    <source>
        <dbReference type="HAMAP-Rule" id="MF_00612"/>
    </source>
</evidence>
<dbReference type="OrthoDB" id="21421at2"/>
<proteinExistence type="inferred from homology"/>
<dbReference type="InterPro" id="IPR032710">
    <property type="entry name" value="NTF2-like_dom_sf"/>
</dbReference>
<gene>
    <name evidence="4" type="ORF">FNX44_013375</name>
    <name evidence="3" type="ORF">H3147_12005</name>
</gene>
<dbReference type="PROSITE" id="PS50008">
    <property type="entry name" value="PIPLC_Y_DOMAIN"/>
    <property type="match status" value="1"/>
</dbReference>
<dbReference type="SUPFAM" id="SSF54427">
    <property type="entry name" value="NTF2-like"/>
    <property type="match status" value="1"/>
</dbReference>
<reference evidence="6" key="2">
    <citation type="submission" date="2020-05" db="EMBL/GenBank/DDBJ databases">
        <title>Classification of alakaliphilic streptomycetes isolated from an alkaline soil next to Lonar Crater, India and a proposal for the recognition of Streptomyces alkaliterrae sp. nov.</title>
        <authorList>
            <person name="Golinska P."/>
        </authorList>
    </citation>
    <scope>NUCLEOTIDE SEQUENCE [LARGE SCALE GENOMIC DNA]</scope>
    <source>
        <strain evidence="6">OF8</strain>
    </source>
</reference>
<dbReference type="Proteomes" id="UP000320857">
    <property type="component" value="Unassembled WGS sequence"/>
</dbReference>
<dbReference type="AlphaFoldDB" id="A0A5P0YRA0"/>
<comment type="similarity">
    <text evidence="1">Belongs to the UPF0225 family.</text>
</comment>
<organism evidence="4 5">
    <name type="scientific">Streptomyces alkaliterrae</name>
    <dbReference type="NCBI Taxonomy" id="2213162"/>
    <lineage>
        <taxon>Bacteria</taxon>
        <taxon>Bacillati</taxon>
        <taxon>Actinomycetota</taxon>
        <taxon>Actinomycetes</taxon>
        <taxon>Kitasatosporales</taxon>
        <taxon>Streptomycetaceae</taxon>
        <taxon>Streptomyces</taxon>
    </lineage>
</organism>
<dbReference type="EMBL" id="VJYK02000118">
    <property type="protein sequence ID" value="MQS02844.1"/>
    <property type="molecule type" value="Genomic_DNA"/>
</dbReference>
<dbReference type="Pfam" id="PF17775">
    <property type="entry name" value="YchJ_M-like"/>
    <property type="match status" value="1"/>
</dbReference>
<feature type="domain" description="PI-PLC Y-box" evidence="2">
    <location>
        <begin position="36"/>
        <end position="82"/>
    </location>
</feature>
<evidence type="ECO:0000313" key="5">
    <source>
        <dbReference type="Proteomes" id="UP000320857"/>
    </source>
</evidence>
<dbReference type="EMBL" id="JABJXA010000057">
    <property type="protein sequence ID" value="MBB1259550.1"/>
    <property type="molecule type" value="Genomic_DNA"/>
</dbReference>
<sequence>MRSTTRSASPSPSSERCPCGLPAPYPRCCGRLHDGSTAAARPEELMRSRYSAFVRRDEAYLLRTWHPETRPDSIDFDPSLRWLGLTVLHSTDGGTFGTDGTVEFRARYRDAGGTGELHERSRFTRHEGRWVYVDGVISD</sequence>
<dbReference type="HAMAP" id="MF_00612">
    <property type="entry name" value="UPF0225"/>
    <property type="match status" value="1"/>
</dbReference>
<protein>
    <recommendedName>
        <fullName evidence="1">UPF0225 protein FNX44_013375</fullName>
    </recommendedName>
</protein>
<dbReference type="GO" id="GO:0006629">
    <property type="term" value="P:lipid metabolic process"/>
    <property type="evidence" value="ECO:0007669"/>
    <property type="project" value="InterPro"/>
</dbReference>
<dbReference type="InterPro" id="IPR023006">
    <property type="entry name" value="YchJ-like"/>
</dbReference>
<reference evidence="4 5" key="1">
    <citation type="submission" date="2019-10" db="EMBL/GenBank/DDBJ databases">
        <title>Streptomyces sp. nov., a novel actinobacterium isolated from alkaline environment.</title>
        <authorList>
            <person name="Golinska P."/>
        </authorList>
    </citation>
    <scope>NUCLEOTIDE SEQUENCE [LARGE SCALE GENOMIC DNA]</scope>
    <source>
        <strain evidence="4 5">OF1</strain>
    </source>
</reference>
<comment type="caution">
    <text evidence="4">The sequence shown here is derived from an EMBL/GenBank/DDBJ whole genome shotgun (WGS) entry which is preliminary data.</text>
</comment>
<evidence type="ECO:0000313" key="3">
    <source>
        <dbReference type="EMBL" id="MBB1259550.1"/>
    </source>
</evidence>
<evidence type="ECO:0000313" key="4">
    <source>
        <dbReference type="EMBL" id="MQS02844.1"/>
    </source>
</evidence>
<dbReference type="GO" id="GO:0004435">
    <property type="term" value="F:phosphatidylinositol-4,5-bisphosphate phospholipase C activity"/>
    <property type="evidence" value="ECO:0007669"/>
    <property type="project" value="InterPro"/>
</dbReference>